<evidence type="ECO:0000256" key="1">
    <source>
        <dbReference type="ARBA" id="ARBA00022448"/>
    </source>
</evidence>
<dbReference type="GO" id="GO:0022857">
    <property type="term" value="F:transmembrane transporter activity"/>
    <property type="evidence" value="ECO:0007669"/>
    <property type="project" value="UniProtKB-ARBA"/>
</dbReference>
<dbReference type="InterPro" id="IPR007029">
    <property type="entry name" value="YHS_dom"/>
</dbReference>
<evidence type="ECO:0000313" key="5">
    <source>
        <dbReference type="EMBL" id="VAW83992.1"/>
    </source>
</evidence>
<dbReference type="Pfam" id="PF00005">
    <property type="entry name" value="ABC_tran"/>
    <property type="match status" value="1"/>
</dbReference>
<dbReference type="Pfam" id="PF04945">
    <property type="entry name" value="YHS"/>
    <property type="match status" value="1"/>
</dbReference>
<dbReference type="AlphaFoldDB" id="A0A3B0Z8W9"/>
<dbReference type="InterPro" id="IPR003593">
    <property type="entry name" value="AAA+_ATPase"/>
</dbReference>
<keyword evidence="2" id="KW-0547">Nucleotide-binding</keyword>
<dbReference type="InterPro" id="IPR011017">
    <property type="entry name" value="TRASH_dom"/>
</dbReference>
<dbReference type="GO" id="GO:0016887">
    <property type="term" value="F:ATP hydrolysis activity"/>
    <property type="evidence" value="ECO:0007669"/>
    <property type="project" value="InterPro"/>
</dbReference>
<keyword evidence="3 5" id="KW-0067">ATP-binding</keyword>
<dbReference type="GO" id="GO:0016491">
    <property type="term" value="F:oxidoreductase activity"/>
    <property type="evidence" value="ECO:0007669"/>
    <property type="project" value="InterPro"/>
</dbReference>
<reference evidence="5" key="1">
    <citation type="submission" date="2018-06" db="EMBL/GenBank/DDBJ databases">
        <authorList>
            <person name="Zhirakovskaya E."/>
        </authorList>
    </citation>
    <scope>NUCLEOTIDE SEQUENCE</scope>
</reference>
<dbReference type="PANTHER" id="PTHR24220:SF692">
    <property type="entry name" value="ABC TRANSPORTER DOMAIN-CONTAINING PROTEIN"/>
    <property type="match status" value="1"/>
</dbReference>
<proteinExistence type="predicted"/>
<sequence length="279" mass="30674">MTKTTLEARNLSKHFGKGVSEVRAVNDVDISIKQGEMVLIMGPSGSGKTTLLSMLGALLSPTSGKIIIDDTDISSVKEAALAALRAQKIGFVFQAFNLLEALTAEENILFPAQLGSEGVRGAKKRLDELLERLGLTARRKALPSTLSGGEKQRVAIARALINRPPIILADEPTGNLDSHKGQEVMMILHDIARDEGCAVLMVTHDPRVEEIADRILWLEDGALRDRKSEPHSWVTDPVCGMRVDEWTASITTEYHDKKFVFCSSRCLSRFEEQPGHYVN</sequence>
<evidence type="ECO:0000259" key="4">
    <source>
        <dbReference type="PROSITE" id="PS50893"/>
    </source>
</evidence>
<dbReference type="SMART" id="SM00382">
    <property type="entry name" value="AAA"/>
    <property type="match status" value="1"/>
</dbReference>
<dbReference type="SUPFAM" id="SSF47240">
    <property type="entry name" value="Ferritin-like"/>
    <property type="match status" value="1"/>
</dbReference>
<feature type="domain" description="ABC transporter" evidence="4">
    <location>
        <begin position="6"/>
        <end position="245"/>
    </location>
</feature>
<dbReference type="GO" id="GO:0005524">
    <property type="term" value="F:ATP binding"/>
    <property type="evidence" value="ECO:0007669"/>
    <property type="project" value="UniProtKB-KW"/>
</dbReference>
<accession>A0A3B0Z8W9</accession>
<dbReference type="GO" id="GO:0005886">
    <property type="term" value="C:plasma membrane"/>
    <property type="evidence" value="ECO:0007669"/>
    <property type="project" value="TreeGrafter"/>
</dbReference>
<dbReference type="EMBL" id="UOFP01000019">
    <property type="protein sequence ID" value="VAW83992.1"/>
    <property type="molecule type" value="Genomic_DNA"/>
</dbReference>
<protein>
    <submittedName>
        <fullName evidence="5">Macrolide export ATP-binding/permease protein MacB</fullName>
        <ecNumber evidence="5">3.6.3.-</ecNumber>
    </submittedName>
</protein>
<dbReference type="InterPro" id="IPR027417">
    <property type="entry name" value="P-loop_NTPase"/>
</dbReference>
<keyword evidence="1" id="KW-0813">Transport</keyword>
<dbReference type="InterPro" id="IPR015854">
    <property type="entry name" value="ABC_transpr_LolD-like"/>
</dbReference>
<dbReference type="PROSITE" id="PS00211">
    <property type="entry name" value="ABC_TRANSPORTER_1"/>
    <property type="match status" value="1"/>
</dbReference>
<name>A0A3B0Z8W9_9ZZZZ</name>
<dbReference type="SUPFAM" id="SSF52540">
    <property type="entry name" value="P-loop containing nucleoside triphosphate hydrolases"/>
    <property type="match status" value="1"/>
</dbReference>
<dbReference type="FunFam" id="3.40.50.300:FF:000032">
    <property type="entry name" value="Export ABC transporter ATP-binding protein"/>
    <property type="match status" value="1"/>
</dbReference>
<dbReference type="CDD" id="cd03255">
    <property type="entry name" value="ABC_MJ0796_LolCDE_FtsE"/>
    <property type="match status" value="1"/>
</dbReference>
<dbReference type="PROSITE" id="PS50893">
    <property type="entry name" value="ABC_TRANSPORTER_2"/>
    <property type="match status" value="1"/>
</dbReference>
<evidence type="ECO:0000256" key="2">
    <source>
        <dbReference type="ARBA" id="ARBA00022741"/>
    </source>
</evidence>
<dbReference type="InterPro" id="IPR012348">
    <property type="entry name" value="RNR-like"/>
</dbReference>
<dbReference type="EC" id="3.6.3.-" evidence="5"/>
<dbReference type="InterPro" id="IPR009078">
    <property type="entry name" value="Ferritin-like_SF"/>
</dbReference>
<keyword evidence="5" id="KW-0378">Hydrolase</keyword>
<dbReference type="PANTHER" id="PTHR24220">
    <property type="entry name" value="IMPORT ATP-BINDING PROTEIN"/>
    <property type="match status" value="1"/>
</dbReference>
<dbReference type="InterPro" id="IPR003439">
    <property type="entry name" value="ABC_transporter-like_ATP-bd"/>
</dbReference>
<dbReference type="Gene3D" id="1.10.620.20">
    <property type="entry name" value="Ribonucleotide Reductase, subunit A"/>
    <property type="match status" value="1"/>
</dbReference>
<dbReference type="Gene3D" id="3.40.50.300">
    <property type="entry name" value="P-loop containing nucleotide triphosphate hydrolases"/>
    <property type="match status" value="1"/>
</dbReference>
<dbReference type="SMART" id="SM00746">
    <property type="entry name" value="TRASH"/>
    <property type="match status" value="1"/>
</dbReference>
<gene>
    <name evidence="5" type="ORF">MNBD_GAMMA18-2438</name>
</gene>
<organism evidence="5">
    <name type="scientific">hydrothermal vent metagenome</name>
    <dbReference type="NCBI Taxonomy" id="652676"/>
    <lineage>
        <taxon>unclassified sequences</taxon>
        <taxon>metagenomes</taxon>
        <taxon>ecological metagenomes</taxon>
    </lineage>
</organism>
<dbReference type="GO" id="GO:0098796">
    <property type="term" value="C:membrane protein complex"/>
    <property type="evidence" value="ECO:0007669"/>
    <property type="project" value="UniProtKB-ARBA"/>
</dbReference>
<evidence type="ECO:0000256" key="3">
    <source>
        <dbReference type="ARBA" id="ARBA00022840"/>
    </source>
</evidence>
<dbReference type="InterPro" id="IPR017911">
    <property type="entry name" value="MacB-like_ATP-bd"/>
</dbReference>
<dbReference type="InterPro" id="IPR017871">
    <property type="entry name" value="ABC_transporter-like_CS"/>
</dbReference>